<keyword evidence="3" id="KW-0408">Iron</keyword>
<dbReference type="Proteomes" id="UP000199520">
    <property type="component" value="Unassembled WGS sequence"/>
</dbReference>
<dbReference type="PANTHER" id="PTHR43160">
    <property type="entry name" value="ACONITATE HYDRATASE B"/>
    <property type="match status" value="1"/>
</dbReference>
<dbReference type="NCBIfam" id="NF005558">
    <property type="entry name" value="PRK07229.1"/>
    <property type="match status" value="1"/>
</dbReference>
<dbReference type="OrthoDB" id="9764318at2"/>
<dbReference type="PANTHER" id="PTHR43160:SF3">
    <property type="entry name" value="ACONITATE HYDRATASE, MITOCHONDRIAL"/>
    <property type="match status" value="1"/>
</dbReference>
<dbReference type="GO" id="GO:0003994">
    <property type="term" value="F:aconitate hydratase activity"/>
    <property type="evidence" value="ECO:0007669"/>
    <property type="project" value="TreeGrafter"/>
</dbReference>
<dbReference type="GO" id="GO:0005829">
    <property type="term" value="C:cytosol"/>
    <property type="evidence" value="ECO:0007669"/>
    <property type="project" value="TreeGrafter"/>
</dbReference>
<evidence type="ECO:0000256" key="2">
    <source>
        <dbReference type="ARBA" id="ARBA00022723"/>
    </source>
</evidence>
<dbReference type="EMBL" id="FOTS01000048">
    <property type="protein sequence ID" value="SFM15775.1"/>
    <property type="molecule type" value="Genomic_DNA"/>
</dbReference>
<dbReference type="SUPFAM" id="SSF52016">
    <property type="entry name" value="LeuD/IlvD-like"/>
    <property type="match status" value="1"/>
</dbReference>
<feature type="domain" description="Aconitase/3-isopropylmalate dehydratase large subunit alpha/beta/alpha" evidence="5">
    <location>
        <begin position="24"/>
        <end position="407"/>
    </location>
</feature>
<accession>A0A1I4NK94</accession>
<keyword evidence="4" id="KW-0411">Iron-sulfur</keyword>
<feature type="domain" description="Aconitase A/isopropylmalate dehydratase small subunit swivel" evidence="6">
    <location>
        <begin position="514"/>
        <end position="576"/>
    </location>
</feature>
<comment type="subunit">
    <text evidence="1">Monomer.</text>
</comment>
<keyword evidence="2" id="KW-0479">Metal-binding</keyword>
<dbReference type="InterPro" id="IPR015931">
    <property type="entry name" value="Acnase/IPM_dHydase_lsu_aba_1/3"/>
</dbReference>
<dbReference type="GO" id="GO:0051539">
    <property type="term" value="F:4 iron, 4 sulfur cluster binding"/>
    <property type="evidence" value="ECO:0007669"/>
    <property type="project" value="TreeGrafter"/>
</dbReference>
<dbReference type="GO" id="GO:0046872">
    <property type="term" value="F:metal ion binding"/>
    <property type="evidence" value="ECO:0007669"/>
    <property type="project" value="UniProtKB-KW"/>
</dbReference>
<dbReference type="InterPro" id="IPR001030">
    <property type="entry name" value="Acoase/IPM_deHydtase_lsu_aba"/>
</dbReference>
<evidence type="ECO:0000256" key="3">
    <source>
        <dbReference type="ARBA" id="ARBA00023004"/>
    </source>
</evidence>
<organism evidence="7 8">
    <name type="scientific">Pelosinus propionicus DSM 13327</name>
    <dbReference type="NCBI Taxonomy" id="1123291"/>
    <lineage>
        <taxon>Bacteria</taxon>
        <taxon>Bacillati</taxon>
        <taxon>Bacillota</taxon>
        <taxon>Negativicutes</taxon>
        <taxon>Selenomonadales</taxon>
        <taxon>Sporomusaceae</taxon>
        <taxon>Pelosinus</taxon>
    </lineage>
</organism>
<evidence type="ECO:0000256" key="1">
    <source>
        <dbReference type="ARBA" id="ARBA00011245"/>
    </source>
</evidence>
<dbReference type="RefSeq" id="WP_090941944.1">
    <property type="nucleotide sequence ID" value="NZ_FOTS01000048.1"/>
</dbReference>
<reference evidence="8" key="1">
    <citation type="submission" date="2016-10" db="EMBL/GenBank/DDBJ databases">
        <authorList>
            <person name="Varghese N."/>
            <person name="Submissions S."/>
        </authorList>
    </citation>
    <scope>NUCLEOTIDE SEQUENCE [LARGE SCALE GENOMIC DNA]</scope>
    <source>
        <strain evidence="8">DSM 13327</strain>
    </source>
</reference>
<dbReference type="InterPro" id="IPR036008">
    <property type="entry name" value="Aconitase_4Fe-4S_dom"/>
</dbReference>
<evidence type="ECO:0000259" key="5">
    <source>
        <dbReference type="Pfam" id="PF00330"/>
    </source>
</evidence>
<dbReference type="SUPFAM" id="SSF53732">
    <property type="entry name" value="Aconitase iron-sulfur domain"/>
    <property type="match status" value="1"/>
</dbReference>
<dbReference type="Pfam" id="PF00694">
    <property type="entry name" value="Aconitase_C"/>
    <property type="match status" value="1"/>
</dbReference>
<dbReference type="Gene3D" id="3.30.499.10">
    <property type="entry name" value="Aconitase, domain 3"/>
    <property type="match status" value="2"/>
</dbReference>
<protein>
    <submittedName>
        <fullName evidence="7">Aconitase</fullName>
    </submittedName>
</protein>
<keyword evidence="8" id="KW-1185">Reference proteome</keyword>
<dbReference type="UniPathway" id="UPA00223"/>
<dbReference type="NCBIfam" id="TIGR01342">
    <property type="entry name" value="acon_putative"/>
    <property type="match status" value="1"/>
</dbReference>
<dbReference type="InterPro" id="IPR050926">
    <property type="entry name" value="Aconitase/IPM_isomerase"/>
</dbReference>
<evidence type="ECO:0000313" key="8">
    <source>
        <dbReference type="Proteomes" id="UP000199520"/>
    </source>
</evidence>
<dbReference type="STRING" id="1123291.SAMN04490355_10481"/>
<dbReference type="InterPro" id="IPR006250">
    <property type="entry name" value="Aconitase_put"/>
</dbReference>
<name>A0A1I4NK94_9FIRM</name>
<dbReference type="AlphaFoldDB" id="A0A1I4NK94"/>
<evidence type="ECO:0000259" key="6">
    <source>
        <dbReference type="Pfam" id="PF00694"/>
    </source>
</evidence>
<dbReference type="PRINTS" id="PR00415">
    <property type="entry name" value="ACONITASE"/>
</dbReference>
<sequence>MGLTIVEKLIVTALVDGEMIKGQRIGIRADQTLSHDLNGVMAYLAFEAMGLEKVKTELSVHYTDHNMTQADYKNSDDHRYQQDIAAKFGIIASRPGSGICHSLHLEHFAVPGKTLIGCDSHTVAAGGVGMLSIGSGGFDAAMSMAGEPFYLTMPKIVNVYLTGKLQPFVSAKNIILEVLRRISVKGGVGKILEYSGPGVATLDVAERSTITNMGAETGATTSVFPSDEITKQWMYAYGREEQWVPLAADEDAVYDEVITIDLSLLEPLIALPHQPDKVVPVSEVAGTSVDQVMFGSCTNTSLRDVMSMAHILGGKPIHHNVDAGLYPSSRTVVRESIARGAYDKILASGVRIFEPICGGCNGSGFAPQSNGVSLRTTPRNFLGRCGTASADTCLVSPEVAAASALTGVITDPRELNLSPFVYEMPEKFIDDTDMFMYPSSEPENIGIRRGPNIKPIPEMSAMDDITSGEVVLKAGDNITTDHICPAGALYLPIRSNIPEISNHAFKVLDESFAERARQAGNGFIVAGSNYAQGSSREQAVIVPRYLGIKAVITKGFARLHLANMVNWGLLPLIFVNESDYDNINQGDQLTLDTANLQAGQQYILKNETKKLEIPVTTPLCQADIDAVKVGGRINWVKNKNKKSK</sequence>
<evidence type="ECO:0000256" key="4">
    <source>
        <dbReference type="ARBA" id="ARBA00023014"/>
    </source>
</evidence>
<evidence type="ECO:0000313" key="7">
    <source>
        <dbReference type="EMBL" id="SFM15775.1"/>
    </source>
</evidence>
<gene>
    <name evidence="7" type="ORF">SAMN04490355_10481</name>
</gene>
<proteinExistence type="predicted"/>
<dbReference type="InterPro" id="IPR015928">
    <property type="entry name" value="Aconitase/3IPM_dehydase_swvl"/>
</dbReference>
<dbReference type="Gene3D" id="3.20.19.10">
    <property type="entry name" value="Aconitase, domain 4"/>
    <property type="match status" value="1"/>
</dbReference>
<dbReference type="Pfam" id="PF00330">
    <property type="entry name" value="Aconitase"/>
    <property type="match status" value="1"/>
</dbReference>
<dbReference type="InterPro" id="IPR000573">
    <property type="entry name" value="AconitaseA/IPMdHydase_ssu_swvl"/>
</dbReference>
<dbReference type="GO" id="GO:0006099">
    <property type="term" value="P:tricarboxylic acid cycle"/>
    <property type="evidence" value="ECO:0007669"/>
    <property type="project" value="UniProtKB-UniPathway"/>
</dbReference>